<sequence>MSTAPATASDWAKALPRGGRVPWDELEAHVLRGHDELLRLLGDAAYGVRRRNPVVTVLGRTVAVIAGVIALAVVWAPIWGIATLRGDAFGIVDVDGAAAIPVAGASAIVSICVQIALLVSAARGRPGTSGIGGGSALLSAFMLAGIIVVGVRQGVPGWPAWAAVAALAAVLGVVAEIAERRAVRALPDGLPARPAEPAGDRLDREQRIDAAVQALPSEERARLLAERRAAIEWLRMVGTVDRETAARAIRAPLGRLGSSI</sequence>
<dbReference type="EMBL" id="CP071696">
    <property type="protein sequence ID" value="QTX05521.1"/>
    <property type="molecule type" value="Genomic_DNA"/>
</dbReference>
<name>A0A975FQT3_9MICO</name>
<feature type="transmembrane region" description="Helical" evidence="1">
    <location>
        <begin position="57"/>
        <end position="78"/>
    </location>
</feature>
<organism evidence="2 3">
    <name type="scientific">Agromyces archimandritae</name>
    <dbReference type="NCBI Taxonomy" id="2781962"/>
    <lineage>
        <taxon>Bacteria</taxon>
        <taxon>Bacillati</taxon>
        <taxon>Actinomycetota</taxon>
        <taxon>Actinomycetes</taxon>
        <taxon>Micrococcales</taxon>
        <taxon>Microbacteriaceae</taxon>
        <taxon>Agromyces</taxon>
    </lineage>
</organism>
<dbReference type="RefSeq" id="WP_210900521.1">
    <property type="nucleotide sequence ID" value="NZ_CP071696.1"/>
</dbReference>
<feature type="transmembrane region" description="Helical" evidence="1">
    <location>
        <begin position="158"/>
        <end position="178"/>
    </location>
</feature>
<keyword evidence="3" id="KW-1185">Reference proteome</keyword>
<gene>
    <name evidence="2" type="ORF">G127AT_04705</name>
</gene>
<keyword evidence="1" id="KW-1133">Transmembrane helix</keyword>
<dbReference type="AlphaFoldDB" id="A0A975FQT3"/>
<evidence type="ECO:0000256" key="1">
    <source>
        <dbReference type="SAM" id="Phobius"/>
    </source>
</evidence>
<evidence type="ECO:0000313" key="3">
    <source>
        <dbReference type="Proteomes" id="UP000671914"/>
    </source>
</evidence>
<feature type="transmembrane region" description="Helical" evidence="1">
    <location>
        <begin position="98"/>
        <end position="119"/>
    </location>
</feature>
<dbReference type="Proteomes" id="UP000671914">
    <property type="component" value="Chromosome"/>
</dbReference>
<protein>
    <submittedName>
        <fullName evidence="2">Uncharacterized protein</fullName>
    </submittedName>
</protein>
<reference evidence="2" key="1">
    <citation type="submission" date="2021-03" db="EMBL/GenBank/DDBJ databases">
        <title>Agromyces archimandritus sp. nov., isolated from the cockroach Archimandrita tessellata.</title>
        <authorList>
            <person name="Guzman J."/>
            <person name="Ortuzar M."/>
            <person name="Poehlein A."/>
            <person name="Daniel R."/>
            <person name="Trujillo M."/>
            <person name="Vilcinskas A."/>
        </authorList>
    </citation>
    <scope>NUCLEOTIDE SEQUENCE</scope>
    <source>
        <strain evidence="2">G127AT</strain>
    </source>
</reference>
<accession>A0A975FQT3</accession>
<keyword evidence="1" id="KW-0812">Transmembrane</keyword>
<evidence type="ECO:0000313" key="2">
    <source>
        <dbReference type="EMBL" id="QTX05521.1"/>
    </source>
</evidence>
<proteinExistence type="predicted"/>
<keyword evidence="1" id="KW-0472">Membrane</keyword>
<feature type="transmembrane region" description="Helical" evidence="1">
    <location>
        <begin position="131"/>
        <end position="152"/>
    </location>
</feature>
<dbReference type="KEGG" id="aarc:G127AT_04705"/>